<dbReference type="InterPro" id="IPR042303">
    <property type="entry name" value="Malonyl_CoA_deC_C_sf"/>
</dbReference>
<accession>A0A327MA41</accession>
<organism evidence="4 5">
    <name type="scientific">Roseicella frigidaeris</name>
    <dbReference type="NCBI Taxonomy" id="2230885"/>
    <lineage>
        <taxon>Bacteria</taxon>
        <taxon>Pseudomonadati</taxon>
        <taxon>Pseudomonadota</taxon>
        <taxon>Alphaproteobacteria</taxon>
        <taxon>Acetobacterales</taxon>
        <taxon>Roseomonadaceae</taxon>
        <taxon>Roseicella</taxon>
    </lineage>
</organism>
<keyword evidence="5" id="KW-1185">Reference proteome</keyword>
<dbReference type="Gene3D" id="3.40.630.150">
    <property type="entry name" value="Malonyl-CoA decarboxylase, catalytic domain"/>
    <property type="match status" value="1"/>
</dbReference>
<evidence type="ECO:0000259" key="2">
    <source>
        <dbReference type="Pfam" id="PF05292"/>
    </source>
</evidence>
<reference evidence="5" key="1">
    <citation type="submission" date="2018-06" db="EMBL/GenBank/DDBJ databases">
        <authorList>
            <person name="Khan S.A."/>
        </authorList>
    </citation>
    <scope>NUCLEOTIDE SEQUENCE [LARGE SCALE GENOMIC DNA]</scope>
    <source>
        <strain evidence="5">DB-1506</strain>
    </source>
</reference>
<protein>
    <submittedName>
        <fullName evidence="4">Malonyl-CoA decarboxylase</fullName>
    </submittedName>
</protein>
<evidence type="ECO:0000313" key="5">
    <source>
        <dbReference type="Proteomes" id="UP000249065"/>
    </source>
</evidence>
<comment type="caution">
    <text evidence="4">The sequence shown here is derived from an EMBL/GenBank/DDBJ whole genome shotgun (WGS) entry which is preliminary data.</text>
</comment>
<feature type="domain" description="Malonyl-CoA decarboxylase N-terminal" evidence="3">
    <location>
        <begin position="83"/>
        <end position="170"/>
    </location>
</feature>
<dbReference type="RefSeq" id="WP_111468356.1">
    <property type="nucleotide sequence ID" value="NZ_QLIX01000002.1"/>
</dbReference>
<dbReference type="Pfam" id="PF05292">
    <property type="entry name" value="MCD"/>
    <property type="match status" value="1"/>
</dbReference>
<dbReference type="GO" id="GO:0006633">
    <property type="term" value="P:fatty acid biosynthetic process"/>
    <property type="evidence" value="ECO:0007669"/>
    <property type="project" value="InterPro"/>
</dbReference>
<dbReference type="EMBL" id="QLIX01000002">
    <property type="protein sequence ID" value="RAI60171.1"/>
    <property type="molecule type" value="Genomic_DNA"/>
</dbReference>
<dbReference type="InterPro" id="IPR038351">
    <property type="entry name" value="MCD_N_sf"/>
</dbReference>
<gene>
    <name evidence="4" type="ORF">DOO78_03525</name>
</gene>
<evidence type="ECO:0000259" key="3">
    <source>
        <dbReference type="Pfam" id="PF17408"/>
    </source>
</evidence>
<dbReference type="Proteomes" id="UP000249065">
    <property type="component" value="Unassembled WGS sequence"/>
</dbReference>
<evidence type="ECO:0000313" key="4">
    <source>
        <dbReference type="EMBL" id="RAI60171.1"/>
    </source>
</evidence>
<dbReference type="InterPro" id="IPR007956">
    <property type="entry name" value="Malonyl_CoA_deC_C"/>
</dbReference>
<dbReference type="Pfam" id="PF17408">
    <property type="entry name" value="MCD_N"/>
    <property type="match status" value="1"/>
</dbReference>
<dbReference type="InterPro" id="IPR038917">
    <property type="entry name" value="Malonyl_CoA_deC"/>
</dbReference>
<dbReference type="OrthoDB" id="5292736at2"/>
<proteinExistence type="predicted"/>
<dbReference type="PANTHER" id="PTHR28641">
    <property type="match status" value="1"/>
</dbReference>
<feature type="compositionally biased region" description="Gly residues" evidence="1">
    <location>
        <begin position="353"/>
        <end position="365"/>
    </location>
</feature>
<dbReference type="PANTHER" id="PTHR28641:SF1">
    <property type="entry name" value="MALONYL-COA DECARBOXYLASE, MITOCHONDRIAL"/>
    <property type="match status" value="1"/>
</dbReference>
<dbReference type="AlphaFoldDB" id="A0A327MA41"/>
<dbReference type="InterPro" id="IPR035372">
    <property type="entry name" value="MCD_N"/>
</dbReference>
<evidence type="ECO:0000256" key="1">
    <source>
        <dbReference type="SAM" id="MobiDB-lite"/>
    </source>
</evidence>
<dbReference type="GO" id="GO:0050080">
    <property type="term" value="F:malonyl-CoA decarboxylase activity"/>
    <property type="evidence" value="ECO:0007669"/>
    <property type="project" value="InterPro"/>
</dbReference>
<dbReference type="Gene3D" id="1.20.140.90">
    <property type="entry name" value="Malonyl-CoA decarboxylase, oligemerization domain"/>
    <property type="match status" value="1"/>
</dbReference>
<sequence>MSDLALETGLLDRALRRVTSLWRDMAERVVGGEAESIAEQMRACLDGRGGEVSARNRAARLARDYLALDAAGRVGFLRDLAGFDSDEAGLDYAIDRLAKAVGPAERAAAKTRLRRALEPPRSRLLTQFTAIPDGMKFLVELRAELLQAAGKDALLQALETDLKGLLASWFDVGFLELRRIDWHSPAALLEKLVRYEAVHRIRTWRDLKNRLDSDRRCYAFFHPRMPEEPLIFVEVALVKGMADSVQRLLDEKAPVLDPGQADTAIFYSINNCQRGLDGISFGNFLIKRVVSLLQEELKNIRSFATLSPIPGFGRWLTAQLADGDPALIEEEQAAALRQLLPASLALPAPQAGAGEGAGQGAGERTGGPPMAETPVQTLARVLARRGWQREEAAARILEPLLLRACARYLLQESAKGRARRARDPVAHFHLSNGARVERLNWKGDVSEKGLKESFGLMVNYLYDPARIEEYHEEYVGEGRRPASAALRKLARSG</sequence>
<feature type="region of interest" description="Disordered" evidence="1">
    <location>
        <begin position="350"/>
        <end position="372"/>
    </location>
</feature>
<name>A0A327MA41_9PROT</name>
<feature type="domain" description="Malonyl-CoA decarboxylase C-terminal" evidence="2">
    <location>
        <begin position="173"/>
        <end position="463"/>
    </location>
</feature>